<reference evidence="2 3" key="1">
    <citation type="journal article" date="2019" name="Int. J. Syst. Evol. Microbiol.">
        <title>The Global Catalogue of Microorganisms (GCM) 10K type strain sequencing project: providing services to taxonomists for standard genome sequencing and annotation.</title>
        <authorList>
            <consortium name="The Broad Institute Genomics Platform"/>
            <consortium name="The Broad Institute Genome Sequencing Center for Infectious Disease"/>
            <person name="Wu L."/>
            <person name="Ma J."/>
        </authorList>
    </citation>
    <scope>NUCLEOTIDE SEQUENCE [LARGE SCALE GENOMIC DNA]</scope>
    <source>
        <strain evidence="2 3">JCM 16009</strain>
    </source>
</reference>
<dbReference type="SUPFAM" id="SSF54427">
    <property type="entry name" value="NTF2-like"/>
    <property type="match status" value="1"/>
</dbReference>
<dbReference type="Proteomes" id="UP001500449">
    <property type="component" value="Unassembled WGS sequence"/>
</dbReference>
<evidence type="ECO:0000313" key="2">
    <source>
        <dbReference type="EMBL" id="GAA1840549.1"/>
    </source>
</evidence>
<name>A0ABN2MYM1_9PSEU</name>
<sequence>MADIAELMQIHLMGVFGERDGARRRERIAEFYAPDLVMHDPEGAITGVEALDAKAQELLDQAPDFVFSPAGPVEVVHDLGHLPWSFGPAGAPPVVRGRDIALVRDGRIAVAYTILLAE</sequence>
<dbReference type="Gene3D" id="3.10.450.50">
    <property type="match status" value="1"/>
</dbReference>
<keyword evidence="3" id="KW-1185">Reference proteome</keyword>
<accession>A0ABN2MYM1</accession>
<feature type="domain" description="SnoaL-like" evidence="1">
    <location>
        <begin position="22"/>
        <end position="109"/>
    </location>
</feature>
<dbReference type="Pfam" id="PF12680">
    <property type="entry name" value="SnoaL_2"/>
    <property type="match status" value="1"/>
</dbReference>
<dbReference type="EMBL" id="BAAAQK010000005">
    <property type="protein sequence ID" value="GAA1840549.1"/>
    <property type="molecule type" value="Genomic_DNA"/>
</dbReference>
<dbReference type="InterPro" id="IPR032710">
    <property type="entry name" value="NTF2-like_dom_sf"/>
</dbReference>
<gene>
    <name evidence="2" type="ORF">GCM10009836_19870</name>
</gene>
<proteinExistence type="predicted"/>
<evidence type="ECO:0000313" key="3">
    <source>
        <dbReference type="Proteomes" id="UP001500449"/>
    </source>
</evidence>
<evidence type="ECO:0000259" key="1">
    <source>
        <dbReference type="Pfam" id="PF12680"/>
    </source>
</evidence>
<dbReference type="InterPro" id="IPR037401">
    <property type="entry name" value="SnoaL-like"/>
</dbReference>
<protein>
    <recommendedName>
        <fullName evidence="1">SnoaL-like domain-containing protein</fullName>
    </recommendedName>
</protein>
<organism evidence="2 3">
    <name type="scientific">Pseudonocardia ailaonensis</name>
    <dbReference type="NCBI Taxonomy" id="367279"/>
    <lineage>
        <taxon>Bacteria</taxon>
        <taxon>Bacillati</taxon>
        <taxon>Actinomycetota</taxon>
        <taxon>Actinomycetes</taxon>
        <taxon>Pseudonocardiales</taxon>
        <taxon>Pseudonocardiaceae</taxon>
        <taxon>Pseudonocardia</taxon>
    </lineage>
</organism>
<dbReference type="RefSeq" id="WP_344414781.1">
    <property type="nucleotide sequence ID" value="NZ_BAAAQK010000005.1"/>
</dbReference>
<comment type="caution">
    <text evidence="2">The sequence shown here is derived from an EMBL/GenBank/DDBJ whole genome shotgun (WGS) entry which is preliminary data.</text>
</comment>